<dbReference type="EMBL" id="JAGTXO010000003">
    <property type="protein sequence ID" value="KAG8468827.1"/>
    <property type="molecule type" value="Genomic_DNA"/>
</dbReference>
<dbReference type="AlphaFoldDB" id="A0A8J5XUW0"/>
<name>A0A8J5XUW0_DIALT</name>
<dbReference type="OMA" id="DWAQNTH"/>
<accession>A0A8J5XUW0</accession>
<dbReference type="Proteomes" id="UP000751190">
    <property type="component" value="Unassembled WGS sequence"/>
</dbReference>
<gene>
    <name evidence="2" type="ORF">KFE25_007345</name>
</gene>
<feature type="compositionally biased region" description="Basic and acidic residues" evidence="1">
    <location>
        <begin position="186"/>
        <end position="197"/>
    </location>
</feature>
<comment type="caution">
    <text evidence="2">The sequence shown here is derived from an EMBL/GenBank/DDBJ whole genome shotgun (WGS) entry which is preliminary data.</text>
</comment>
<proteinExistence type="predicted"/>
<feature type="region of interest" description="Disordered" evidence="1">
    <location>
        <begin position="131"/>
        <end position="213"/>
    </location>
</feature>
<organism evidence="2 3">
    <name type="scientific">Diacronema lutheri</name>
    <name type="common">Unicellular marine alga</name>
    <name type="synonym">Monochrysis lutheri</name>
    <dbReference type="NCBI Taxonomy" id="2081491"/>
    <lineage>
        <taxon>Eukaryota</taxon>
        <taxon>Haptista</taxon>
        <taxon>Haptophyta</taxon>
        <taxon>Pavlovophyceae</taxon>
        <taxon>Pavlovales</taxon>
        <taxon>Pavlovaceae</taxon>
        <taxon>Diacronema</taxon>
    </lineage>
</organism>
<sequence>MARNRGRSAGDVVVSQIGAVMAEAEKEVRVVVLKVDGTTAEATVDHRKVGEMIGGTPTVVGAIRALGVQAVAMSAAQSRPGAKKNAHKLPEASFEPGIKGDIVLLRTADDEVGSPLDLGLKDYSAWVDEGMPEAEEGEDDDEGEEDEGEEESEGESEGEDDDDDDEDDDEAGDDDEEEEEEEAEEEGKTDAAAKRSVPDPAPAGKRQRKAGSN</sequence>
<keyword evidence="3" id="KW-1185">Reference proteome</keyword>
<reference evidence="2" key="1">
    <citation type="submission" date="2021-05" db="EMBL/GenBank/DDBJ databases">
        <title>The genome of the haptophyte Pavlova lutheri (Diacronema luteri, Pavlovales) - a model for lipid biosynthesis in eukaryotic algae.</title>
        <authorList>
            <person name="Hulatt C.J."/>
            <person name="Posewitz M.C."/>
        </authorList>
    </citation>
    <scope>NUCLEOTIDE SEQUENCE</scope>
    <source>
        <strain evidence="2">NIVA-4/92</strain>
    </source>
</reference>
<dbReference type="OrthoDB" id="47487at2759"/>
<evidence type="ECO:0000313" key="3">
    <source>
        <dbReference type="Proteomes" id="UP000751190"/>
    </source>
</evidence>
<evidence type="ECO:0000313" key="2">
    <source>
        <dbReference type="EMBL" id="KAG8468827.1"/>
    </source>
</evidence>
<feature type="compositionally biased region" description="Acidic residues" evidence="1">
    <location>
        <begin position="131"/>
        <end position="185"/>
    </location>
</feature>
<evidence type="ECO:0000256" key="1">
    <source>
        <dbReference type="SAM" id="MobiDB-lite"/>
    </source>
</evidence>
<protein>
    <submittedName>
        <fullName evidence="2">Uncharacterized protein</fullName>
    </submittedName>
</protein>